<evidence type="ECO:0000313" key="6">
    <source>
        <dbReference type="Proteomes" id="UP000777438"/>
    </source>
</evidence>
<protein>
    <submittedName>
        <fullName evidence="5">TAP-like protein-domain-containing protein</fullName>
    </submittedName>
</protein>
<name>A0A9P8VYU3_9HYPO</name>
<gene>
    <name evidence="5" type="ORF">B0T10DRAFT_608999</name>
</gene>
<dbReference type="OrthoDB" id="425534at2759"/>
<dbReference type="PANTHER" id="PTHR43248">
    <property type="entry name" value="2-SUCCINYL-6-HYDROXY-2,4-CYCLOHEXADIENE-1-CARBOXYLATE SYNTHASE"/>
    <property type="match status" value="1"/>
</dbReference>
<evidence type="ECO:0000256" key="3">
    <source>
        <dbReference type="SAM" id="SignalP"/>
    </source>
</evidence>
<evidence type="ECO:0000256" key="1">
    <source>
        <dbReference type="ARBA" id="ARBA00010088"/>
    </source>
</evidence>
<dbReference type="InterPro" id="IPR051601">
    <property type="entry name" value="Serine_prot/Carboxylest_S33"/>
</dbReference>
<accession>A0A9P8VYU3</accession>
<dbReference type="PANTHER" id="PTHR43248:SF25">
    <property type="entry name" value="AB HYDROLASE-1 DOMAIN-CONTAINING PROTEIN-RELATED"/>
    <property type="match status" value="1"/>
</dbReference>
<evidence type="ECO:0000259" key="4">
    <source>
        <dbReference type="Pfam" id="PF08386"/>
    </source>
</evidence>
<keyword evidence="3" id="KW-0732">Signal</keyword>
<feature type="signal peptide" evidence="3">
    <location>
        <begin position="1"/>
        <end position="15"/>
    </location>
</feature>
<reference evidence="5 6" key="1">
    <citation type="journal article" date="2021" name="Nat. Commun.">
        <title>Genetic determinants of endophytism in the Arabidopsis root mycobiome.</title>
        <authorList>
            <person name="Mesny F."/>
            <person name="Miyauchi S."/>
            <person name="Thiergart T."/>
            <person name="Pickel B."/>
            <person name="Atanasova L."/>
            <person name="Karlsson M."/>
            <person name="Huettel B."/>
            <person name="Barry K.W."/>
            <person name="Haridas S."/>
            <person name="Chen C."/>
            <person name="Bauer D."/>
            <person name="Andreopoulos W."/>
            <person name="Pangilinan J."/>
            <person name="LaButti K."/>
            <person name="Riley R."/>
            <person name="Lipzen A."/>
            <person name="Clum A."/>
            <person name="Drula E."/>
            <person name="Henrissat B."/>
            <person name="Kohler A."/>
            <person name="Grigoriev I.V."/>
            <person name="Martin F.M."/>
            <person name="Hacquard S."/>
        </authorList>
    </citation>
    <scope>NUCLEOTIDE SEQUENCE [LARGE SCALE GENOMIC DNA]</scope>
    <source>
        <strain evidence="5 6">MPI-CAGE-CH-0241</strain>
    </source>
</reference>
<organism evidence="5 6">
    <name type="scientific">Thelonectria olida</name>
    <dbReference type="NCBI Taxonomy" id="1576542"/>
    <lineage>
        <taxon>Eukaryota</taxon>
        <taxon>Fungi</taxon>
        <taxon>Dikarya</taxon>
        <taxon>Ascomycota</taxon>
        <taxon>Pezizomycotina</taxon>
        <taxon>Sordariomycetes</taxon>
        <taxon>Hypocreomycetidae</taxon>
        <taxon>Hypocreales</taxon>
        <taxon>Nectriaceae</taxon>
        <taxon>Thelonectria</taxon>
    </lineage>
</organism>
<feature type="chain" id="PRO_5040204890" evidence="3">
    <location>
        <begin position="16"/>
        <end position="590"/>
    </location>
</feature>
<proteinExistence type="inferred from homology"/>
<dbReference type="Proteomes" id="UP000777438">
    <property type="component" value="Unassembled WGS sequence"/>
</dbReference>
<evidence type="ECO:0000256" key="2">
    <source>
        <dbReference type="ARBA" id="ARBA00022801"/>
    </source>
</evidence>
<dbReference type="Pfam" id="PF08386">
    <property type="entry name" value="Abhydrolase_4"/>
    <property type="match status" value="1"/>
</dbReference>
<sequence length="590" mass="64285">MKPMLIATLASLVAAAVDVSDFDWSVVEPSTSLNYTSCYDGHKCAKLLVPLDWLNPETNHAQVTLAVVARPAVVAESDASFGGSIMTNPGGPSGSGVGFLLNWGERLQRQADSDERKFEIVSFDPRGVGLTEPNADCYQSEFARGAFVLEDRAMGTPDAGIDVVRRKMSRAGAFGRLCETGDETNNIRGFMSTSSVARDMVALVDKLDELRKEDGSEREERLELRSSQSRDETPRLQYWGFSYGTVLGNYFASMFPGRVGRIILEAVEDPYDYVNATWALNLVDTQKALDHFWETCFEGGSSCALFKSTDNSSADVRGRFEAFLGSLDDSPAPYISSKTVVSITRQDVLGTIFSALYKPLLAFPSLATTIDEAMHGNFTALYEGMMLPTIANSCDLREPEAYTWSRDAQSAIACGDGEPQTNMTADDFVKYIDGLKADSPDFGPQWSHIRLPCKGWRIRPAYRFTGPWTTPASDPSLVKGKPAAPILFVSSLIDPVTPLANAREASKAHPGSIVLVQDNVGHGASITPGKCREGLIKKYFATGELPGEETHCKADCRPFQDCASLGVTTMANDEGRLESLRRRAPLSIFG</sequence>
<keyword evidence="2" id="KW-0378">Hydrolase</keyword>
<feature type="domain" description="Peptidase S33 tripeptidyl aminopeptidase-like C-terminal" evidence="4">
    <location>
        <begin position="440"/>
        <end position="552"/>
    </location>
</feature>
<dbReference type="InterPro" id="IPR029058">
    <property type="entry name" value="AB_hydrolase_fold"/>
</dbReference>
<dbReference type="EMBL" id="JAGPYM010000021">
    <property type="protein sequence ID" value="KAH6884196.1"/>
    <property type="molecule type" value="Genomic_DNA"/>
</dbReference>
<keyword evidence="6" id="KW-1185">Reference proteome</keyword>
<dbReference type="SUPFAM" id="SSF53474">
    <property type="entry name" value="alpha/beta-Hydrolases"/>
    <property type="match status" value="1"/>
</dbReference>
<dbReference type="Gene3D" id="3.40.50.1820">
    <property type="entry name" value="alpha/beta hydrolase"/>
    <property type="match status" value="1"/>
</dbReference>
<dbReference type="GO" id="GO:0016787">
    <property type="term" value="F:hydrolase activity"/>
    <property type="evidence" value="ECO:0007669"/>
    <property type="project" value="UniProtKB-KW"/>
</dbReference>
<evidence type="ECO:0000313" key="5">
    <source>
        <dbReference type="EMBL" id="KAH6884196.1"/>
    </source>
</evidence>
<comment type="similarity">
    <text evidence="1">Belongs to the peptidase S33 family.</text>
</comment>
<dbReference type="InterPro" id="IPR013595">
    <property type="entry name" value="Pept_S33_TAP-like_C"/>
</dbReference>
<dbReference type="AlphaFoldDB" id="A0A9P8VYU3"/>
<comment type="caution">
    <text evidence="5">The sequence shown here is derived from an EMBL/GenBank/DDBJ whole genome shotgun (WGS) entry which is preliminary data.</text>
</comment>